<organism evidence="2 3">
    <name type="scientific">Nocardioides panacis</name>
    <dbReference type="NCBI Taxonomy" id="2849501"/>
    <lineage>
        <taxon>Bacteria</taxon>
        <taxon>Bacillati</taxon>
        <taxon>Actinomycetota</taxon>
        <taxon>Actinomycetes</taxon>
        <taxon>Propionibacteriales</taxon>
        <taxon>Nocardioidaceae</taxon>
        <taxon>Nocardioides</taxon>
    </lineage>
</organism>
<sequence>MTGQPSVLVVVPTLGERLETLEESLASVRAQQGVDVHLVVVVPPAAVEARATAARHGATVVDDNRTGLSGAVNTGIAARRGDEELYAWLGDDDLLLPGGLATLAGLLRDTDGAVVAYGACPYIDERGRTVAVSRAGDLAARIMGWGPNLLPQPASMTRVPDLVAAGPYDETLRYAMDLDMFLRLKRSGRFVSTKQEVAAFRWHADSITVANRNASLAESEMIKRRYLPAGLRRVAPAWELPVRWATRVAARQVGSRSRKVAAEG</sequence>
<feature type="domain" description="Glycosyltransferase 2-like" evidence="1">
    <location>
        <begin position="9"/>
        <end position="132"/>
    </location>
</feature>
<reference evidence="2" key="1">
    <citation type="submission" date="2021-06" db="EMBL/GenBank/DDBJ databases">
        <title>Complete genome sequence of Nocardioides sp. G188.</title>
        <authorList>
            <person name="Im W.-T."/>
        </authorList>
    </citation>
    <scope>NUCLEOTIDE SEQUENCE</scope>
    <source>
        <strain evidence="2">G188</strain>
    </source>
</reference>
<dbReference type="InterPro" id="IPR001173">
    <property type="entry name" value="Glyco_trans_2-like"/>
</dbReference>
<dbReference type="EMBL" id="CP077062">
    <property type="protein sequence ID" value="QWZ06793.1"/>
    <property type="molecule type" value="Genomic_DNA"/>
</dbReference>
<proteinExistence type="predicted"/>
<gene>
    <name evidence="2" type="ORF">KRR39_14785</name>
</gene>
<protein>
    <submittedName>
        <fullName evidence="2">Glycosyltransferase family 2 protein</fullName>
    </submittedName>
</protein>
<evidence type="ECO:0000313" key="2">
    <source>
        <dbReference type="EMBL" id="QWZ06793.1"/>
    </source>
</evidence>
<dbReference type="AlphaFoldDB" id="A0A975SVS7"/>
<name>A0A975SVS7_9ACTN</name>
<keyword evidence="3" id="KW-1185">Reference proteome</keyword>
<dbReference type="CDD" id="cd00761">
    <property type="entry name" value="Glyco_tranf_GTA_type"/>
    <property type="match status" value="1"/>
</dbReference>
<accession>A0A975SVS7</accession>
<evidence type="ECO:0000259" key="1">
    <source>
        <dbReference type="Pfam" id="PF00535"/>
    </source>
</evidence>
<dbReference type="Proteomes" id="UP000683575">
    <property type="component" value="Chromosome"/>
</dbReference>
<dbReference type="Pfam" id="PF00535">
    <property type="entry name" value="Glycos_transf_2"/>
    <property type="match status" value="1"/>
</dbReference>
<dbReference type="KEGG" id="nps:KRR39_14785"/>
<dbReference type="RefSeq" id="WP_216938003.1">
    <property type="nucleotide sequence ID" value="NZ_CP077062.1"/>
</dbReference>
<evidence type="ECO:0000313" key="3">
    <source>
        <dbReference type="Proteomes" id="UP000683575"/>
    </source>
</evidence>